<dbReference type="SUPFAM" id="SSF53807">
    <property type="entry name" value="Helical backbone' metal receptor"/>
    <property type="match status" value="1"/>
</dbReference>
<dbReference type="PANTHER" id="PTHR30535:SF7">
    <property type="entry name" value="IRON(III) DICITRATE-BINDING PROTEIN"/>
    <property type="match status" value="1"/>
</dbReference>
<dbReference type="EMBL" id="DVFT01000049">
    <property type="protein sequence ID" value="HIQ95601.1"/>
    <property type="molecule type" value="Genomic_DNA"/>
</dbReference>
<dbReference type="InterPro" id="IPR050902">
    <property type="entry name" value="ABC_Transporter_SBP"/>
</dbReference>
<dbReference type="PROSITE" id="PS50983">
    <property type="entry name" value="FE_B12_PBP"/>
    <property type="match status" value="1"/>
</dbReference>
<evidence type="ECO:0000313" key="5">
    <source>
        <dbReference type="EMBL" id="HIQ95601.1"/>
    </source>
</evidence>
<keyword evidence="3" id="KW-0732">Signal</keyword>
<accession>A0A9D1CZM7</accession>
<reference evidence="5" key="1">
    <citation type="submission" date="2020-10" db="EMBL/GenBank/DDBJ databases">
        <authorList>
            <person name="Gilroy R."/>
        </authorList>
    </citation>
    <scope>NUCLEOTIDE SEQUENCE</scope>
    <source>
        <strain evidence="5">ChiSjej3B21-11622</strain>
    </source>
</reference>
<dbReference type="AlphaFoldDB" id="A0A9D1CZM7"/>
<dbReference type="InterPro" id="IPR002491">
    <property type="entry name" value="ABC_transptr_periplasmic_BD"/>
</dbReference>
<protein>
    <submittedName>
        <fullName evidence="5">ABC transporter substrate-binding protein</fullName>
    </submittedName>
</protein>
<evidence type="ECO:0000256" key="3">
    <source>
        <dbReference type="SAM" id="SignalP"/>
    </source>
</evidence>
<feature type="compositionally biased region" description="Basic and acidic residues" evidence="2">
    <location>
        <begin position="30"/>
        <end position="43"/>
    </location>
</feature>
<evidence type="ECO:0000259" key="4">
    <source>
        <dbReference type="PROSITE" id="PS50983"/>
    </source>
</evidence>
<feature type="chain" id="PRO_5039637148" evidence="3">
    <location>
        <begin position="30"/>
        <end position="373"/>
    </location>
</feature>
<evidence type="ECO:0000256" key="2">
    <source>
        <dbReference type="SAM" id="MobiDB-lite"/>
    </source>
</evidence>
<feature type="domain" description="Fe/B12 periplasmic-binding" evidence="4">
    <location>
        <begin position="95"/>
        <end position="370"/>
    </location>
</feature>
<reference evidence="5" key="2">
    <citation type="journal article" date="2021" name="PeerJ">
        <title>Extensive microbial diversity within the chicken gut microbiome revealed by metagenomics and culture.</title>
        <authorList>
            <person name="Gilroy R."/>
            <person name="Ravi A."/>
            <person name="Getino M."/>
            <person name="Pursley I."/>
            <person name="Horton D.L."/>
            <person name="Alikhan N.F."/>
            <person name="Baker D."/>
            <person name="Gharbi K."/>
            <person name="Hall N."/>
            <person name="Watson M."/>
            <person name="Adriaenssens E.M."/>
            <person name="Foster-Nyarko E."/>
            <person name="Jarju S."/>
            <person name="Secka A."/>
            <person name="Antonio M."/>
            <person name="Oren A."/>
            <person name="Chaudhuri R.R."/>
            <person name="La Ragione R."/>
            <person name="Hildebrand F."/>
            <person name="Pallen M.J."/>
        </authorList>
    </citation>
    <scope>NUCLEOTIDE SEQUENCE</scope>
    <source>
        <strain evidence="5">ChiSjej3B21-11622</strain>
    </source>
</reference>
<gene>
    <name evidence="5" type="ORF">IAB26_03465</name>
</gene>
<dbReference type="PANTHER" id="PTHR30535">
    <property type="entry name" value="VITAMIN B12-BINDING PROTEIN"/>
    <property type="match status" value="1"/>
</dbReference>
<proteinExistence type="inferred from homology"/>
<organism evidence="5 6">
    <name type="scientific">Candidatus Limivivens merdigallinarum</name>
    <dbReference type="NCBI Taxonomy" id="2840859"/>
    <lineage>
        <taxon>Bacteria</taxon>
        <taxon>Bacillati</taxon>
        <taxon>Bacillota</taxon>
        <taxon>Clostridia</taxon>
        <taxon>Lachnospirales</taxon>
        <taxon>Lachnospiraceae</taxon>
        <taxon>Lachnospiraceae incertae sedis</taxon>
        <taxon>Candidatus Limivivens</taxon>
    </lineage>
</organism>
<evidence type="ECO:0000313" key="6">
    <source>
        <dbReference type="Proteomes" id="UP000886886"/>
    </source>
</evidence>
<feature type="signal peptide" evidence="3">
    <location>
        <begin position="1"/>
        <end position="29"/>
    </location>
</feature>
<sequence length="373" mass="40591">MKKTNLAKRTLAAIFAASMTLGMGSASMASEERMDAEKIKEANQAETLAEAETSEETETAGDSEQAKRTEYPVTITTYDGDGSEIETTYEKAPKKVLAVYQGSIETLLALGLEDPIVAAAGLDNEVPDEMKAAFSELNYLDEFTPSLETATMLEPDMIFSWGSIFADDRLGAAADWIDKGVNTYINTNTRPAGDGDGYERTLEHEYTDILNMGIIFDVQDKAEAIVEEMKNTVSTVLEETASIEEKPTVMIVEFLGDTISNYGAKSLGGDMVTQLGGILANPDASSIGQEDLIVANPDVIFVVYMPYSGDDPETVKNEKLNMLLENEAYQSLDAVQNGRVVPIMLSEMYASATRTQDGLENFAKGMYPDLNLE</sequence>
<dbReference type="Gene3D" id="3.40.50.1980">
    <property type="entry name" value="Nitrogenase molybdenum iron protein domain"/>
    <property type="match status" value="2"/>
</dbReference>
<feature type="region of interest" description="Disordered" evidence="2">
    <location>
        <begin position="28"/>
        <end position="71"/>
    </location>
</feature>
<feature type="compositionally biased region" description="Acidic residues" evidence="2">
    <location>
        <begin position="52"/>
        <end position="61"/>
    </location>
</feature>
<comment type="similarity">
    <text evidence="1">Belongs to the bacterial solute-binding protein 8 family.</text>
</comment>
<evidence type="ECO:0000256" key="1">
    <source>
        <dbReference type="ARBA" id="ARBA00008814"/>
    </source>
</evidence>
<comment type="caution">
    <text evidence="5">The sequence shown here is derived from an EMBL/GenBank/DDBJ whole genome shotgun (WGS) entry which is preliminary data.</text>
</comment>
<name>A0A9D1CZM7_9FIRM</name>
<dbReference type="Proteomes" id="UP000886886">
    <property type="component" value="Unassembled WGS sequence"/>
</dbReference>
<dbReference type="Pfam" id="PF01497">
    <property type="entry name" value="Peripla_BP_2"/>
    <property type="match status" value="1"/>
</dbReference>